<evidence type="ECO:0000256" key="1">
    <source>
        <dbReference type="ARBA" id="ARBA00006568"/>
    </source>
</evidence>
<keyword evidence="3" id="KW-0677">Repeat</keyword>
<comment type="similarity">
    <text evidence="1">Belongs to the jacalin lectin family.</text>
</comment>
<dbReference type="Proteomes" id="UP000712600">
    <property type="component" value="Unassembled WGS sequence"/>
</dbReference>
<dbReference type="InterPro" id="IPR001229">
    <property type="entry name" value="Jacalin-like_lectin_dom"/>
</dbReference>
<comment type="caution">
    <text evidence="6">The sequence shown here is derived from an EMBL/GenBank/DDBJ whole genome shotgun (WGS) entry which is preliminary data.</text>
</comment>
<protein>
    <recommendedName>
        <fullName evidence="5">Jacalin-type lectin domain-containing protein</fullName>
    </recommendedName>
</protein>
<dbReference type="FunFam" id="2.100.10.30:FF:000001">
    <property type="entry name" value="Jacalin-related lectin 33"/>
    <property type="match status" value="2"/>
</dbReference>
<proteinExistence type="inferred from homology"/>
<evidence type="ECO:0000259" key="5">
    <source>
        <dbReference type="PROSITE" id="PS51752"/>
    </source>
</evidence>
<dbReference type="SMART" id="SM00915">
    <property type="entry name" value="Jacalin"/>
    <property type="match status" value="2"/>
</dbReference>
<evidence type="ECO:0000313" key="7">
    <source>
        <dbReference type="Proteomes" id="UP000712600"/>
    </source>
</evidence>
<dbReference type="AlphaFoldDB" id="A0A8S9SEK8"/>
<dbReference type="CDD" id="cd09612">
    <property type="entry name" value="Jacalin"/>
    <property type="match status" value="2"/>
</dbReference>
<sequence>MAQKVEAQGGNGGNQWDDGSEHDAVTKIQTAAGGSGIQYVQFDYVKNGQTETAPLRGIKGRAIAADPFELESDEYITIVEGTYDKILGSDGLTMLTFKTNKNRTYGPYGLEGSTHFDLKEEGHKITGFHGRAGATISAIGVYLAPVGTIPLTPAQSTKKLEAKGGEGGTSWDDGAFDGVQKVSVGQAQDGISAVKFVYNKGSSEIIGDEHGKSTLLGFEEFELDYPSEYITEVNGTFDRIFGSDSAVLTMLTFKTNKPATYGPFGLTAGEAFDLKEEGHKIVGFHGSAGDLLHKFGVHVLPITN</sequence>
<dbReference type="InterPro" id="IPR033734">
    <property type="entry name" value="Jacalin-like_lectin_dom_plant"/>
</dbReference>
<dbReference type="InterPro" id="IPR036404">
    <property type="entry name" value="Jacalin-like_lectin_dom_sf"/>
</dbReference>
<feature type="region of interest" description="Disordered" evidence="4">
    <location>
        <begin position="1"/>
        <end position="20"/>
    </location>
</feature>
<dbReference type="EMBL" id="QGKX02000004">
    <property type="protein sequence ID" value="KAF3599886.1"/>
    <property type="molecule type" value="Genomic_DNA"/>
</dbReference>
<dbReference type="PROSITE" id="PS51752">
    <property type="entry name" value="JACALIN_LECTIN"/>
    <property type="match status" value="2"/>
</dbReference>
<gene>
    <name evidence="6" type="ORF">F2Q69_00038143</name>
</gene>
<keyword evidence="2" id="KW-0430">Lectin</keyword>
<dbReference type="PANTHER" id="PTHR47293">
    <property type="entry name" value="JACALIN-RELATED LECTIN 3"/>
    <property type="match status" value="1"/>
</dbReference>
<dbReference type="GO" id="GO:0030246">
    <property type="term" value="F:carbohydrate binding"/>
    <property type="evidence" value="ECO:0007669"/>
    <property type="project" value="UniProtKB-KW"/>
</dbReference>
<dbReference type="PANTHER" id="PTHR47293:SF66">
    <property type="entry name" value="JACALIN-RELATED LECTIN 11-RELATED"/>
    <property type="match status" value="1"/>
</dbReference>
<reference evidence="6" key="1">
    <citation type="submission" date="2019-12" db="EMBL/GenBank/DDBJ databases">
        <title>Genome sequencing and annotation of Brassica cretica.</title>
        <authorList>
            <person name="Studholme D.J."/>
            <person name="Sarris P."/>
        </authorList>
    </citation>
    <scope>NUCLEOTIDE SEQUENCE</scope>
    <source>
        <strain evidence="6">PFS-109/04</strain>
        <tissue evidence="6">Leaf</tissue>
    </source>
</reference>
<dbReference type="Pfam" id="PF01419">
    <property type="entry name" value="Jacalin"/>
    <property type="match status" value="2"/>
</dbReference>
<dbReference type="SUPFAM" id="SSF51101">
    <property type="entry name" value="Mannose-binding lectins"/>
    <property type="match status" value="2"/>
</dbReference>
<name>A0A8S9SEK8_BRACR</name>
<accession>A0A8S9SEK8</accession>
<dbReference type="Gene3D" id="2.100.10.30">
    <property type="entry name" value="Jacalin-like lectin domain"/>
    <property type="match status" value="2"/>
</dbReference>
<evidence type="ECO:0000256" key="2">
    <source>
        <dbReference type="ARBA" id="ARBA00022734"/>
    </source>
</evidence>
<evidence type="ECO:0000256" key="3">
    <source>
        <dbReference type="ARBA" id="ARBA00022737"/>
    </source>
</evidence>
<evidence type="ECO:0000256" key="4">
    <source>
        <dbReference type="SAM" id="MobiDB-lite"/>
    </source>
</evidence>
<feature type="domain" description="Jacalin-type lectin" evidence="5">
    <location>
        <begin position="2"/>
        <end position="145"/>
    </location>
</feature>
<evidence type="ECO:0000313" key="6">
    <source>
        <dbReference type="EMBL" id="KAF3599886.1"/>
    </source>
</evidence>
<feature type="domain" description="Jacalin-type lectin" evidence="5">
    <location>
        <begin position="157"/>
        <end position="301"/>
    </location>
</feature>
<organism evidence="6 7">
    <name type="scientific">Brassica cretica</name>
    <name type="common">Mustard</name>
    <dbReference type="NCBI Taxonomy" id="69181"/>
    <lineage>
        <taxon>Eukaryota</taxon>
        <taxon>Viridiplantae</taxon>
        <taxon>Streptophyta</taxon>
        <taxon>Embryophyta</taxon>
        <taxon>Tracheophyta</taxon>
        <taxon>Spermatophyta</taxon>
        <taxon>Magnoliopsida</taxon>
        <taxon>eudicotyledons</taxon>
        <taxon>Gunneridae</taxon>
        <taxon>Pentapetalae</taxon>
        <taxon>rosids</taxon>
        <taxon>malvids</taxon>
        <taxon>Brassicales</taxon>
        <taxon>Brassicaceae</taxon>
        <taxon>Brassiceae</taxon>
        <taxon>Brassica</taxon>
    </lineage>
</organism>